<keyword evidence="2" id="KW-1185">Reference proteome</keyword>
<evidence type="ECO:0000313" key="1">
    <source>
        <dbReference type="EMBL" id="KAL0950903.1"/>
    </source>
</evidence>
<reference evidence="2" key="1">
    <citation type="submission" date="2024-06" db="EMBL/GenBank/DDBJ databases">
        <title>Multi-omics analyses provide insights into the biosynthesis of the anticancer antibiotic pleurotin in Hohenbuehelia grisea.</title>
        <authorList>
            <person name="Weaver J.A."/>
            <person name="Alberti F."/>
        </authorList>
    </citation>
    <scope>NUCLEOTIDE SEQUENCE [LARGE SCALE GENOMIC DNA]</scope>
    <source>
        <strain evidence="2">T-177</strain>
    </source>
</reference>
<proteinExistence type="predicted"/>
<comment type="caution">
    <text evidence="1">The sequence shown here is derived from an EMBL/GenBank/DDBJ whole genome shotgun (WGS) entry which is preliminary data.</text>
</comment>
<dbReference type="Proteomes" id="UP001556367">
    <property type="component" value="Unassembled WGS sequence"/>
</dbReference>
<dbReference type="EMBL" id="JASNQZ010000011">
    <property type="protein sequence ID" value="KAL0950903.1"/>
    <property type="molecule type" value="Genomic_DNA"/>
</dbReference>
<protein>
    <submittedName>
        <fullName evidence="1">Uncharacterized protein</fullName>
    </submittedName>
</protein>
<accession>A0ABR3J5W6</accession>
<gene>
    <name evidence="1" type="ORF">HGRIS_007662</name>
</gene>
<evidence type="ECO:0000313" key="2">
    <source>
        <dbReference type="Proteomes" id="UP001556367"/>
    </source>
</evidence>
<organism evidence="1 2">
    <name type="scientific">Hohenbuehelia grisea</name>
    <dbReference type="NCBI Taxonomy" id="104357"/>
    <lineage>
        <taxon>Eukaryota</taxon>
        <taxon>Fungi</taxon>
        <taxon>Dikarya</taxon>
        <taxon>Basidiomycota</taxon>
        <taxon>Agaricomycotina</taxon>
        <taxon>Agaricomycetes</taxon>
        <taxon>Agaricomycetidae</taxon>
        <taxon>Agaricales</taxon>
        <taxon>Pleurotineae</taxon>
        <taxon>Pleurotaceae</taxon>
        <taxon>Hohenbuehelia</taxon>
    </lineage>
</organism>
<name>A0ABR3J5W6_9AGAR</name>
<sequence>MKAFMTFTVSTALKVSTAICSKFSGAPDHLLALTWKQEPPASPHPIIPPTQYFVSIILESDGFFRNPVLVLSIHYCYISPPSHRSIKTPSAMYKTSSDSLDYQSSGCTMDFMQSVR</sequence>